<name>A0ABX7XTP6_9BACT</name>
<dbReference type="RefSeq" id="WP_211808705.1">
    <property type="nucleotide sequence ID" value="NZ_CP072362.1"/>
</dbReference>
<keyword evidence="1" id="KW-0732">Signal</keyword>
<reference evidence="3 4" key="1">
    <citation type="submission" date="2021-03" db="EMBL/GenBank/DDBJ databases">
        <title>Human Oral Microbial Genomes.</title>
        <authorList>
            <person name="Johnston C.D."/>
            <person name="Chen T."/>
            <person name="Dewhirst F.E."/>
        </authorList>
    </citation>
    <scope>NUCLEOTIDE SEQUENCE [LARGE SCALE GENOMIC DNA]</scope>
    <source>
        <strain evidence="3 4">F0054</strain>
    </source>
</reference>
<accession>A0ABX7XTP6</accession>
<protein>
    <recommendedName>
        <fullName evidence="2">Bacteroidetes PKD-like domain-containing protein</fullName>
    </recommendedName>
</protein>
<keyword evidence="4" id="KW-1185">Reference proteome</keyword>
<feature type="chain" id="PRO_5045502127" description="Bacteroidetes PKD-like domain-containing protein" evidence="1">
    <location>
        <begin position="21"/>
        <end position="475"/>
    </location>
</feature>
<dbReference type="PROSITE" id="PS51257">
    <property type="entry name" value="PROKAR_LIPOPROTEIN"/>
    <property type="match status" value="1"/>
</dbReference>
<sequence>MVKKYLYILAVVAFSFTSCINDESTEGGDGVSVISLQTPLNSTYTLNQGDTLKITPTVLQSNGKQKLTYEWEVNHKLVSSDTALVYPIQNSGTYTGRLRLSNGQNIQIYEFTVNVEYAYTKGIYLLAENNSKAILSYVPTEDVNKEFHLDVLASNNPNINFGTPCSMAWSKSIGSQTNNILVIAAGNPSTLYQLDSYEMLSVFQTPVNEKVIQVEANSDPSSSKVMAITKNNLYSLGLNTTTLVSQTSRFANAVGGSVTFASYMTPWWRDDLFYAHGDAYFDNAHGALLASAIENTAVPAEILKGTFTGDTLVGMGSVDKQRKMTLITCQKSSGTFYFTYLFPGYYSSSADKRIAANVVYRVAMPSTSGIANGSVVRSARSKNIVYYTNGNAVYAHNVLANSNFPTTALFTVGNSTEKIVDMAFSDDDNLIYVATNDTSASMPGSLYCYDTQTNSLRWSKQHITGRIVKALYRNK</sequence>
<evidence type="ECO:0000259" key="2">
    <source>
        <dbReference type="Pfam" id="PF16820"/>
    </source>
</evidence>
<feature type="signal peptide" evidence="1">
    <location>
        <begin position="1"/>
        <end position="20"/>
    </location>
</feature>
<dbReference type="InterPro" id="IPR011044">
    <property type="entry name" value="Quino_amine_DH_bsu"/>
</dbReference>
<dbReference type="SUPFAM" id="SSF50969">
    <property type="entry name" value="YVTN repeat-like/Quinoprotein amine dehydrogenase"/>
    <property type="match status" value="1"/>
</dbReference>
<evidence type="ECO:0000256" key="1">
    <source>
        <dbReference type="SAM" id="SignalP"/>
    </source>
</evidence>
<dbReference type="Pfam" id="PF16820">
    <property type="entry name" value="PKD_3"/>
    <property type="match status" value="1"/>
</dbReference>
<dbReference type="Proteomes" id="UP000682195">
    <property type="component" value="Chromosome 2"/>
</dbReference>
<dbReference type="InterPro" id="IPR041696">
    <property type="entry name" value="PKD_3"/>
</dbReference>
<organism evidence="3 4">
    <name type="scientific">Prevotella melaninogenica</name>
    <dbReference type="NCBI Taxonomy" id="28132"/>
    <lineage>
        <taxon>Bacteria</taxon>
        <taxon>Pseudomonadati</taxon>
        <taxon>Bacteroidota</taxon>
        <taxon>Bacteroidia</taxon>
        <taxon>Bacteroidales</taxon>
        <taxon>Prevotellaceae</taxon>
        <taxon>Prevotella</taxon>
    </lineage>
</organism>
<evidence type="ECO:0000313" key="3">
    <source>
        <dbReference type="EMBL" id="QUB76906.1"/>
    </source>
</evidence>
<dbReference type="EMBL" id="CP072362">
    <property type="protein sequence ID" value="QUB76906.1"/>
    <property type="molecule type" value="Genomic_DNA"/>
</dbReference>
<proteinExistence type="predicted"/>
<gene>
    <name evidence="3" type="ORF">J5A58_09115</name>
</gene>
<evidence type="ECO:0000313" key="4">
    <source>
        <dbReference type="Proteomes" id="UP000682195"/>
    </source>
</evidence>
<feature type="domain" description="Bacteroidetes PKD-like" evidence="2">
    <location>
        <begin position="33"/>
        <end position="102"/>
    </location>
</feature>